<evidence type="ECO:0000313" key="2">
    <source>
        <dbReference type="EMBL" id="MCH5596493.1"/>
    </source>
</evidence>
<accession>A0ABS9SDR5</accession>
<keyword evidence="1" id="KW-0812">Transmembrane</keyword>
<sequence>MLRSKKNMRKILILICCFLFFVSIIIPVAFLGYKYYKDMPVSHSDKHGFVNDASHLNEMSVDSIISVKRDSTDAILQLIALIKEAKDNGRKISIAGAQHSMGDILFTKAACF</sequence>
<keyword evidence="3" id="KW-1185">Reference proteome</keyword>
<name>A0ABS9SDR5_9BACT</name>
<dbReference type="Proteomes" id="UP001202248">
    <property type="component" value="Unassembled WGS sequence"/>
</dbReference>
<keyword evidence="1" id="KW-1133">Transmembrane helix</keyword>
<proteinExistence type="predicted"/>
<dbReference type="RefSeq" id="WP_240825428.1">
    <property type="nucleotide sequence ID" value="NZ_JAKWBL010000001.1"/>
</dbReference>
<reference evidence="2 3" key="1">
    <citation type="submission" date="2022-02" db="EMBL/GenBank/DDBJ databases">
        <authorList>
            <person name="Min J."/>
        </authorList>
    </citation>
    <scope>NUCLEOTIDE SEQUENCE [LARGE SCALE GENOMIC DNA]</scope>
    <source>
        <strain evidence="2 3">GR10-1</strain>
    </source>
</reference>
<feature type="transmembrane region" description="Helical" evidence="1">
    <location>
        <begin position="12"/>
        <end position="36"/>
    </location>
</feature>
<evidence type="ECO:0000256" key="1">
    <source>
        <dbReference type="SAM" id="Phobius"/>
    </source>
</evidence>
<dbReference type="EMBL" id="JAKWBL010000001">
    <property type="protein sequence ID" value="MCH5596493.1"/>
    <property type="molecule type" value="Genomic_DNA"/>
</dbReference>
<evidence type="ECO:0000313" key="3">
    <source>
        <dbReference type="Proteomes" id="UP001202248"/>
    </source>
</evidence>
<protein>
    <submittedName>
        <fullName evidence="2">Uncharacterized protein</fullName>
    </submittedName>
</protein>
<keyword evidence="1" id="KW-0472">Membrane</keyword>
<gene>
    <name evidence="2" type="ORF">MKP09_00405</name>
</gene>
<comment type="caution">
    <text evidence="2">The sequence shown here is derived from an EMBL/GenBank/DDBJ whole genome shotgun (WGS) entry which is preliminary data.</text>
</comment>
<organism evidence="2 3">
    <name type="scientific">Niabella ginsengisoli</name>
    <dbReference type="NCBI Taxonomy" id="522298"/>
    <lineage>
        <taxon>Bacteria</taxon>
        <taxon>Pseudomonadati</taxon>
        <taxon>Bacteroidota</taxon>
        <taxon>Chitinophagia</taxon>
        <taxon>Chitinophagales</taxon>
        <taxon>Chitinophagaceae</taxon>
        <taxon>Niabella</taxon>
    </lineage>
</organism>